<feature type="compositionally biased region" description="Basic and acidic residues" evidence="1">
    <location>
        <begin position="583"/>
        <end position="597"/>
    </location>
</feature>
<evidence type="ECO:0000256" key="1">
    <source>
        <dbReference type="SAM" id="MobiDB-lite"/>
    </source>
</evidence>
<proteinExistence type="predicted"/>
<feature type="compositionally biased region" description="Low complexity" evidence="1">
    <location>
        <begin position="131"/>
        <end position="150"/>
    </location>
</feature>
<dbReference type="RefSeq" id="XP_025345929.1">
    <property type="nucleotide sequence ID" value="XM_025493161.1"/>
</dbReference>
<reference evidence="2 3" key="1">
    <citation type="journal article" date="2018" name="Mol. Biol. Evol.">
        <title>Broad Genomic Sampling Reveals a Smut Pathogenic Ancestry of the Fungal Clade Ustilaginomycotina.</title>
        <authorList>
            <person name="Kijpornyongpan T."/>
            <person name="Mondo S.J."/>
            <person name="Barry K."/>
            <person name="Sandor L."/>
            <person name="Lee J."/>
            <person name="Lipzen A."/>
            <person name="Pangilinan J."/>
            <person name="LaButti K."/>
            <person name="Hainaut M."/>
            <person name="Henrissat B."/>
            <person name="Grigoriev I.V."/>
            <person name="Spatafora J.W."/>
            <person name="Aime M.C."/>
        </authorList>
    </citation>
    <scope>NUCLEOTIDE SEQUENCE [LARGE SCALE GENOMIC DNA]</scope>
    <source>
        <strain evidence="2 3">MCA 4718</strain>
    </source>
</reference>
<accession>A0A316U011</accession>
<organism evidence="2 3">
    <name type="scientific">Pseudomicrostroma glucosiphilum</name>
    <dbReference type="NCBI Taxonomy" id="1684307"/>
    <lineage>
        <taxon>Eukaryota</taxon>
        <taxon>Fungi</taxon>
        <taxon>Dikarya</taxon>
        <taxon>Basidiomycota</taxon>
        <taxon>Ustilaginomycotina</taxon>
        <taxon>Exobasidiomycetes</taxon>
        <taxon>Microstromatales</taxon>
        <taxon>Microstromatales incertae sedis</taxon>
        <taxon>Pseudomicrostroma</taxon>
    </lineage>
</organism>
<feature type="region of interest" description="Disordered" evidence="1">
    <location>
        <begin position="267"/>
        <end position="490"/>
    </location>
</feature>
<feature type="compositionally biased region" description="Low complexity" evidence="1">
    <location>
        <begin position="542"/>
        <end position="556"/>
    </location>
</feature>
<feature type="compositionally biased region" description="Acidic residues" evidence="1">
    <location>
        <begin position="562"/>
        <end position="582"/>
    </location>
</feature>
<dbReference type="AlphaFoldDB" id="A0A316U011"/>
<dbReference type="OrthoDB" id="10689785at2759"/>
<evidence type="ECO:0000313" key="2">
    <source>
        <dbReference type="EMBL" id="PWN18769.1"/>
    </source>
</evidence>
<feature type="compositionally biased region" description="Basic residues" evidence="1">
    <location>
        <begin position="74"/>
        <end position="86"/>
    </location>
</feature>
<feature type="region of interest" description="Disordered" evidence="1">
    <location>
        <begin position="540"/>
        <end position="605"/>
    </location>
</feature>
<feature type="compositionally biased region" description="Pro residues" evidence="1">
    <location>
        <begin position="405"/>
        <end position="426"/>
    </location>
</feature>
<dbReference type="GeneID" id="37014895"/>
<evidence type="ECO:0000313" key="3">
    <source>
        <dbReference type="Proteomes" id="UP000245942"/>
    </source>
</evidence>
<feature type="region of interest" description="Disordered" evidence="1">
    <location>
        <begin position="889"/>
        <end position="928"/>
    </location>
</feature>
<feature type="compositionally biased region" description="Polar residues" evidence="1">
    <location>
        <begin position="450"/>
        <end position="471"/>
    </location>
</feature>
<dbReference type="Proteomes" id="UP000245942">
    <property type="component" value="Unassembled WGS sequence"/>
</dbReference>
<feature type="region of interest" description="Disordered" evidence="1">
    <location>
        <begin position="74"/>
        <end position="168"/>
    </location>
</feature>
<dbReference type="EMBL" id="KZ819334">
    <property type="protein sequence ID" value="PWN18769.1"/>
    <property type="molecule type" value="Genomic_DNA"/>
</dbReference>
<protein>
    <submittedName>
        <fullName evidence="2">Uncharacterized protein</fullName>
    </submittedName>
</protein>
<feature type="compositionally biased region" description="Low complexity" evidence="1">
    <location>
        <begin position="343"/>
        <end position="356"/>
    </location>
</feature>
<keyword evidence="3" id="KW-1185">Reference proteome</keyword>
<gene>
    <name evidence="2" type="ORF">BCV69DRAFT_284753</name>
</gene>
<sequence length="928" mass="100471">MNLRLVCRQSNGEERKVMLFASDFGMIISAAAERLDCTSDQIILQVKDGDELWEIEQNFWPSLSENQTLYAHAKPKKAKSGGKRKASANGSGFVSDSATSAGDDSLRRPAPRKRKSTSKSVPVGRNAAIAANNTPTGSNGSSAGPSASASVQVDNTQPSGDAWAPLQPTAISSSNRRWDAKADAILWDRLRKTVEKKPKSAYTVAERMAVFEEILGEHGTHGTVSRALAGRNASALNARAGKKIQAAVQMGFPLPYGLRELYVRPKNDPAQKSRSPSARQGGRESGGEGNAGANSARSTSRRDSFVIVDDSSAQSDGDDEDSDAAAPWQMSPHSRRSSRLPVGDDSTSSGTDLGSGDQRRFRDSRLQTPPLPTFAGSAASRKRWPAQSAAPSATSPQAIASTSLPLPPASLPPRPSQASDAPPPPQARSTRQQPPRRRPNGNAAIPPSPSNGALQASGSNATPLSSRTTAAVGQRAPPASTEPPLFLAEENARLTQAAQAAINPFLASRVVRESAAVPTPPPAESSVQQAVQAENRRHLTWPASSQGSAPQSASTSVKSEKTDEEDELDGSDAQESGEEASDTEERQVDAHLARGSDRLPSVNRPPLPFGLLKGASPADVDLLHMTLSEEWEETRQHARAIIRSSIPRKKSLEIGDIDFALAASKLVDFMEKQLDMSSPSGIRYSVPPRSHETWYAGLATSIALEVFGATPPDWSVRRTSFAVAGYYAALGDHHRRTFAKQKNNNVIRFMSFAQVSQKVFWALRSAEDGSRYLEAEAEDISAAVALVLNQNSVLGRHLADRLRWRPAEEMLPLVMRCKSYLNKLEASVKFVQRCPEAREWGAVQKVTRRMIPTRSCIRHWREIEPQRFTQAQDALFDLQKALDALQSQGMYDETPMAQPSAKKKSRPPPRRRASVQTGTNAVQLVKRE</sequence>
<name>A0A316U011_9BASI</name>
<feature type="compositionally biased region" description="Basic residues" evidence="1">
    <location>
        <begin position="901"/>
        <end position="913"/>
    </location>
</feature>
<feature type="compositionally biased region" description="Low complexity" evidence="1">
    <location>
        <begin position="385"/>
        <end position="404"/>
    </location>
</feature>